<proteinExistence type="inferred from homology"/>
<comment type="similarity">
    <text evidence="1">Belongs to the ROK (NagC/XylR) family.</text>
</comment>
<dbReference type="SUPFAM" id="SSF46785">
    <property type="entry name" value="Winged helix' DNA-binding domain"/>
    <property type="match status" value="1"/>
</dbReference>
<name>A0ABV1W8S7_9ACTN</name>
<evidence type="ECO:0000259" key="2">
    <source>
        <dbReference type="Pfam" id="PF01047"/>
    </source>
</evidence>
<dbReference type="PANTHER" id="PTHR18964">
    <property type="entry name" value="ROK (REPRESSOR, ORF, KINASE) FAMILY"/>
    <property type="match status" value="1"/>
</dbReference>
<feature type="non-terminal residue" evidence="3">
    <location>
        <position position="325"/>
    </location>
</feature>
<dbReference type="Gene3D" id="3.30.420.40">
    <property type="match status" value="2"/>
</dbReference>
<reference evidence="3 4" key="1">
    <citation type="submission" date="2024-06" db="EMBL/GenBank/DDBJ databases">
        <title>The Natural Products Discovery Center: Release of the First 8490 Sequenced Strains for Exploring Actinobacteria Biosynthetic Diversity.</title>
        <authorList>
            <person name="Kalkreuter E."/>
            <person name="Kautsar S.A."/>
            <person name="Yang D."/>
            <person name="Bader C.D."/>
            <person name="Teijaro C.N."/>
            <person name="Fluegel L."/>
            <person name="Davis C.M."/>
            <person name="Simpson J.R."/>
            <person name="Lauterbach L."/>
            <person name="Steele A.D."/>
            <person name="Gui C."/>
            <person name="Meng S."/>
            <person name="Li G."/>
            <person name="Viehrig K."/>
            <person name="Ye F."/>
            <person name="Su P."/>
            <person name="Kiefer A.F."/>
            <person name="Nichols A."/>
            <person name="Cepeda A.J."/>
            <person name="Yan W."/>
            <person name="Fan B."/>
            <person name="Jiang Y."/>
            <person name="Adhikari A."/>
            <person name="Zheng C.-J."/>
            <person name="Schuster L."/>
            <person name="Cowan T.M."/>
            <person name="Smanski M.J."/>
            <person name="Chevrette M.G."/>
            <person name="De Carvalho L.P.S."/>
            <person name="Shen B."/>
        </authorList>
    </citation>
    <scope>NUCLEOTIDE SEQUENCE [LARGE SCALE GENOMIC DNA]</scope>
    <source>
        <strain evidence="3 4">NPDC000634</strain>
    </source>
</reference>
<sequence>MEAQRPAPGDLIQTEILALLGAAGPLSRAEIAQLLRVGAATVTDHTRRLIGEGFIRELKPHVSSGKGRPRVPLQLVPTAAHVLGLRVAIDHLAGVVVGLDGQITDEFRLPLRVAESPVPLLTQVLREEIEARRNTTPIRGVGIAVPGMVDPMTGVVRLSAIMDWHDLPLAAELGRALPVPILVDNDLRSSTTAELLFGMGRDHDDFLVLGIGDGLGMGVVLERRVQRGADGLSGEFGHMPVDRNGPRCNCGNRGCLQSLVGQTALLERARRAGVELGPGDGLSELVDAAERGERAVLAVLDEAGELLGRSVAGVVNVLAVKAVKV</sequence>
<dbReference type="InterPro" id="IPR000600">
    <property type="entry name" value="ROK"/>
</dbReference>
<keyword evidence="4" id="KW-1185">Reference proteome</keyword>
<dbReference type="InterPro" id="IPR036390">
    <property type="entry name" value="WH_DNA-bd_sf"/>
</dbReference>
<dbReference type="PANTHER" id="PTHR18964:SF149">
    <property type="entry name" value="BIFUNCTIONAL UDP-N-ACETYLGLUCOSAMINE 2-EPIMERASE_N-ACETYLMANNOSAMINE KINASE"/>
    <property type="match status" value="1"/>
</dbReference>
<dbReference type="Proteomes" id="UP001458415">
    <property type="component" value="Unassembled WGS sequence"/>
</dbReference>
<evidence type="ECO:0000313" key="4">
    <source>
        <dbReference type="Proteomes" id="UP001458415"/>
    </source>
</evidence>
<evidence type="ECO:0000313" key="3">
    <source>
        <dbReference type="EMBL" id="MER6980251.1"/>
    </source>
</evidence>
<dbReference type="InterPro" id="IPR049874">
    <property type="entry name" value="ROK_cs"/>
</dbReference>
<dbReference type="InterPro" id="IPR043129">
    <property type="entry name" value="ATPase_NBD"/>
</dbReference>
<dbReference type="Gene3D" id="1.10.10.10">
    <property type="entry name" value="Winged helix-like DNA-binding domain superfamily/Winged helix DNA-binding domain"/>
    <property type="match status" value="1"/>
</dbReference>
<dbReference type="PROSITE" id="PS01125">
    <property type="entry name" value="ROK"/>
    <property type="match status" value="1"/>
</dbReference>
<protein>
    <submittedName>
        <fullName evidence="3">ROK family transcriptional regulator</fullName>
    </submittedName>
</protein>
<dbReference type="SUPFAM" id="SSF53067">
    <property type="entry name" value="Actin-like ATPase domain"/>
    <property type="match status" value="1"/>
</dbReference>
<evidence type="ECO:0000256" key="1">
    <source>
        <dbReference type="ARBA" id="ARBA00006479"/>
    </source>
</evidence>
<feature type="domain" description="HTH marR-type" evidence="2">
    <location>
        <begin position="13"/>
        <end position="57"/>
    </location>
</feature>
<accession>A0ABV1W8S7</accession>
<dbReference type="Pfam" id="PF00480">
    <property type="entry name" value="ROK"/>
    <property type="match status" value="1"/>
</dbReference>
<dbReference type="EMBL" id="JBEPCU010000514">
    <property type="protein sequence ID" value="MER6980251.1"/>
    <property type="molecule type" value="Genomic_DNA"/>
</dbReference>
<dbReference type="Pfam" id="PF01047">
    <property type="entry name" value="MarR"/>
    <property type="match status" value="1"/>
</dbReference>
<comment type="caution">
    <text evidence="3">The sequence shown here is derived from an EMBL/GenBank/DDBJ whole genome shotgun (WGS) entry which is preliminary data.</text>
</comment>
<dbReference type="InterPro" id="IPR036388">
    <property type="entry name" value="WH-like_DNA-bd_sf"/>
</dbReference>
<gene>
    <name evidence="3" type="ORF">ABT317_25585</name>
</gene>
<organism evidence="3 4">
    <name type="scientific">Streptomyces carpinensis</name>
    <dbReference type="NCBI Taxonomy" id="66369"/>
    <lineage>
        <taxon>Bacteria</taxon>
        <taxon>Bacillati</taxon>
        <taxon>Actinomycetota</taxon>
        <taxon>Actinomycetes</taxon>
        <taxon>Kitasatosporales</taxon>
        <taxon>Streptomycetaceae</taxon>
        <taxon>Streptomyces</taxon>
    </lineage>
</organism>
<dbReference type="InterPro" id="IPR000835">
    <property type="entry name" value="HTH_MarR-typ"/>
</dbReference>